<feature type="non-terminal residue" evidence="1">
    <location>
        <position position="214"/>
    </location>
</feature>
<evidence type="ECO:0000313" key="2">
    <source>
        <dbReference type="Proteomes" id="UP001140234"/>
    </source>
</evidence>
<name>A0ACC1JID8_9FUNG</name>
<evidence type="ECO:0000313" key="1">
    <source>
        <dbReference type="EMBL" id="KAJ2758237.1"/>
    </source>
</evidence>
<proteinExistence type="predicted"/>
<keyword evidence="2" id="KW-1185">Reference proteome</keyword>
<comment type="caution">
    <text evidence="1">The sequence shown here is derived from an EMBL/GenBank/DDBJ whole genome shotgun (WGS) entry which is preliminary data.</text>
</comment>
<gene>
    <name evidence="1" type="primary">SEC7_3</name>
    <name evidence="1" type="ORF">IWQ57_006887</name>
</gene>
<sequence length="214" mass="22434">MADGARDDAGEQPPVLIDPQQIVGAALHAQAEPEPEPEPEPAVPREPPAQQEPLPGLVFIIGAVEKLQATREARGAEVRAALEAVMQVLRPRMQSPQANSGLGPADAEVVLKALALVCGPQSSAATAVVGLDCIEKLVSFRYFATAAAAGDEGGRRALGQRLVQAVVRCFVGEGTADGVQLQIVKALFALLSSDHIAVQQAAMLETIRTTYNVF</sequence>
<dbReference type="Proteomes" id="UP001140234">
    <property type="component" value="Unassembled WGS sequence"/>
</dbReference>
<reference evidence="1" key="1">
    <citation type="submission" date="2022-07" db="EMBL/GenBank/DDBJ databases">
        <title>Phylogenomic reconstructions and comparative analyses of Kickxellomycotina fungi.</title>
        <authorList>
            <person name="Reynolds N.K."/>
            <person name="Stajich J.E."/>
            <person name="Barry K."/>
            <person name="Grigoriev I.V."/>
            <person name="Crous P."/>
            <person name="Smith M.E."/>
        </authorList>
    </citation>
    <scope>NUCLEOTIDE SEQUENCE</scope>
    <source>
        <strain evidence="1">CBS 109366</strain>
    </source>
</reference>
<organism evidence="1 2">
    <name type="scientific">Coemansia nantahalensis</name>
    <dbReference type="NCBI Taxonomy" id="2789366"/>
    <lineage>
        <taxon>Eukaryota</taxon>
        <taxon>Fungi</taxon>
        <taxon>Fungi incertae sedis</taxon>
        <taxon>Zoopagomycota</taxon>
        <taxon>Kickxellomycotina</taxon>
        <taxon>Kickxellomycetes</taxon>
        <taxon>Kickxellales</taxon>
        <taxon>Kickxellaceae</taxon>
        <taxon>Coemansia</taxon>
    </lineage>
</organism>
<dbReference type="EMBL" id="JANBUJ010004175">
    <property type="protein sequence ID" value="KAJ2758237.1"/>
    <property type="molecule type" value="Genomic_DNA"/>
</dbReference>
<protein>
    <submittedName>
        <fullName evidence="1">Guanine nucleotide exchange protein for ADP-robosylation factor</fullName>
    </submittedName>
</protein>
<accession>A0ACC1JID8</accession>